<dbReference type="Pfam" id="PF04116">
    <property type="entry name" value="FA_hydroxylase"/>
    <property type="match status" value="1"/>
</dbReference>
<dbReference type="GO" id="GO:0005506">
    <property type="term" value="F:iron ion binding"/>
    <property type="evidence" value="ECO:0007669"/>
    <property type="project" value="InterPro"/>
</dbReference>
<dbReference type="GO" id="GO:0050479">
    <property type="term" value="F:glyceryl-ether monooxygenase activity"/>
    <property type="evidence" value="ECO:0007669"/>
    <property type="project" value="TreeGrafter"/>
</dbReference>
<dbReference type="AlphaFoldDB" id="A0A545T8Z4"/>
<dbReference type="OrthoDB" id="9770329at2"/>
<dbReference type="GO" id="GO:0006643">
    <property type="term" value="P:membrane lipid metabolic process"/>
    <property type="evidence" value="ECO:0007669"/>
    <property type="project" value="TreeGrafter"/>
</dbReference>
<keyword evidence="3 7" id="KW-1133">Transmembrane helix</keyword>
<evidence type="ECO:0000256" key="5">
    <source>
        <dbReference type="ARBA" id="ARBA00023098"/>
    </source>
</evidence>
<name>A0A545T8Z4_9GAMM</name>
<dbReference type="PANTHER" id="PTHR21624:SF1">
    <property type="entry name" value="ALKYLGLYCEROL MONOOXYGENASE"/>
    <property type="match status" value="1"/>
</dbReference>
<dbReference type="PANTHER" id="PTHR21624">
    <property type="entry name" value="STEROL DESATURASE-RELATED PROTEIN"/>
    <property type="match status" value="1"/>
</dbReference>
<accession>A0A545T8Z4</accession>
<evidence type="ECO:0000256" key="6">
    <source>
        <dbReference type="ARBA" id="ARBA00023136"/>
    </source>
</evidence>
<sequence>MTAVETLSAYYVPMLVTLILIEMLVRLFVNRSQFNFSDAFANIFVGVIGRVLQKVAWIPITYWGFSFFHRFAPMSIDMSYWWAWPLIILLADHFGYWQHRSFHMVRILWATHSTHHTSEHFNFSTSVRQSVIELAYRWLWSAPLTVIGFDPVSCILAMALIRYYQFWIHTDYIGKIPLVDGIFNTASNHRVHHAINPQYIDKNFGFMFIIWDKLYGTYAREAEKPVYGTTKLINSKEPISYNPITINFREFKDIYRDIKAEPSWKNKLFYLVKEPGWEPKNQEAVKSR</sequence>
<dbReference type="GO" id="GO:0012505">
    <property type="term" value="C:endomembrane system"/>
    <property type="evidence" value="ECO:0007669"/>
    <property type="project" value="UniProtKB-SubCell"/>
</dbReference>
<evidence type="ECO:0000256" key="7">
    <source>
        <dbReference type="SAM" id="Phobius"/>
    </source>
</evidence>
<feature type="transmembrane region" description="Helical" evidence="7">
    <location>
        <begin position="12"/>
        <end position="29"/>
    </location>
</feature>
<protein>
    <submittedName>
        <fullName evidence="9">Sterol desaturase family protein</fullName>
    </submittedName>
</protein>
<keyword evidence="4" id="KW-0560">Oxidoreductase</keyword>
<evidence type="ECO:0000256" key="4">
    <source>
        <dbReference type="ARBA" id="ARBA00023002"/>
    </source>
</evidence>
<dbReference type="GO" id="GO:0016020">
    <property type="term" value="C:membrane"/>
    <property type="evidence" value="ECO:0007669"/>
    <property type="project" value="GOC"/>
</dbReference>
<evidence type="ECO:0000256" key="1">
    <source>
        <dbReference type="ARBA" id="ARBA00004127"/>
    </source>
</evidence>
<dbReference type="InterPro" id="IPR006694">
    <property type="entry name" value="Fatty_acid_hydroxylase"/>
</dbReference>
<comment type="caution">
    <text evidence="9">The sequence shown here is derived from an EMBL/GenBank/DDBJ whole genome shotgun (WGS) entry which is preliminary data.</text>
</comment>
<keyword evidence="6 7" id="KW-0472">Membrane</keyword>
<dbReference type="InterPro" id="IPR051689">
    <property type="entry name" value="Sterol_desaturase/TMEM195"/>
</dbReference>
<dbReference type="EMBL" id="VIKR01000003">
    <property type="protein sequence ID" value="TQV73697.1"/>
    <property type="molecule type" value="Genomic_DNA"/>
</dbReference>
<comment type="subcellular location">
    <subcellularLocation>
        <location evidence="1">Endomembrane system</location>
        <topology evidence="1">Multi-pass membrane protein</topology>
    </subcellularLocation>
</comment>
<evidence type="ECO:0000259" key="8">
    <source>
        <dbReference type="Pfam" id="PF04116"/>
    </source>
</evidence>
<evidence type="ECO:0000313" key="9">
    <source>
        <dbReference type="EMBL" id="TQV73697.1"/>
    </source>
</evidence>
<keyword evidence="5" id="KW-0443">Lipid metabolism</keyword>
<evidence type="ECO:0000313" key="10">
    <source>
        <dbReference type="Proteomes" id="UP000317839"/>
    </source>
</evidence>
<feature type="domain" description="Fatty acid hydroxylase" evidence="8">
    <location>
        <begin position="85"/>
        <end position="217"/>
    </location>
</feature>
<gene>
    <name evidence="9" type="ORF">FLL45_12555</name>
</gene>
<evidence type="ECO:0000256" key="3">
    <source>
        <dbReference type="ARBA" id="ARBA00022989"/>
    </source>
</evidence>
<keyword evidence="10" id="KW-1185">Reference proteome</keyword>
<feature type="transmembrane region" description="Helical" evidence="7">
    <location>
        <begin position="41"/>
        <end position="60"/>
    </location>
</feature>
<feature type="transmembrane region" description="Helical" evidence="7">
    <location>
        <begin position="80"/>
        <end position="97"/>
    </location>
</feature>
<keyword evidence="2 7" id="KW-0812">Transmembrane</keyword>
<reference evidence="9 10" key="1">
    <citation type="submission" date="2019-06" db="EMBL/GenBank/DDBJ databases">
        <title>Draft genome of Aliikangiella marina GYP-15.</title>
        <authorList>
            <person name="Wang G."/>
        </authorList>
    </citation>
    <scope>NUCLEOTIDE SEQUENCE [LARGE SCALE GENOMIC DNA]</scope>
    <source>
        <strain evidence="9 10">GYP-15</strain>
    </source>
</reference>
<dbReference type="Proteomes" id="UP000317839">
    <property type="component" value="Unassembled WGS sequence"/>
</dbReference>
<dbReference type="GO" id="GO:0008610">
    <property type="term" value="P:lipid biosynthetic process"/>
    <property type="evidence" value="ECO:0007669"/>
    <property type="project" value="InterPro"/>
</dbReference>
<organism evidence="9 10">
    <name type="scientific">Aliikangiella marina</name>
    <dbReference type="NCBI Taxonomy" id="1712262"/>
    <lineage>
        <taxon>Bacteria</taxon>
        <taxon>Pseudomonadati</taxon>
        <taxon>Pseudomonadota</taxon>
        <taxon>Gammaproteobacteria</taxon>
        <taxon>Oceanospirillales</taxon>
        <taxon>Pleioneaceae</taxon>
        <taxon>Aliikangiella</taxon>
    </lineage>
</organism>
<evidence type="ECO:0000256" key="2">
    <source>
        <dbReference type="ARBA" id="ARBA00022692"/>
    </source>
</evidence>
<proteinExistence type="predicted"/>
<dbReference type="RefSeq" id="WP_142942405.1">
    <property type="nucleotide sequence ID" value="NZ_VIKR01000003.1"/>
</dbReference>